<organism evidence="8 9">
    <name type="scientific">Pseudooceanicola atlanticus</name>
    <dbReference type="NCBI Taxonomy" id="1461694"/>
    <lineage>
        <taxon>Bacteria</taxon>
        <taxon>Pseudomonadati</taxon>
        <taxon>Pseudomonadota</taxon>
        <taxon>Alphaproteobacteria</taxon>
        <taxon>Rhodobacterales</taxon>
        <taxon>Paracoccaceae</taxon>
        <taxon>Pseudooceanicola</taxon>
    </lineage>
</organism>
<keyword evidence="6" id="KW-0408">Iron</keyword>
<dbReference type="Pfam" id="PF00578">
    <property type="entry name" value="AhpC-TSA"/>
    <property type="match status" value="1"/>
</dbReference>
<dbReference type="OrthoDB" id="255432at2"/>
<comment type="cofactor">
    <cofactor evidence="1">
        <name>L-ascorbate</name>
        <dbReference type="ChEBI" id="CHEBI:38290"/>
    </cofactor>
</comment>
<dbReference type="GO" id="GO:0016209">
    <property type="term" value="F:antioxidant activity"/>
    <property type="evidence" value="ECO:0007669"/>
    <property type="project" value="InterPro"/>
</dbReference>
<keyword evidence="3" id="KW-0847">Vitamin C</keyword>
<dbReference type="Pfam" id="PF13640">
    <property type="entry name" value="2OG-FeII_Oxy_3"/>
    <property type="match status" value="1"/>
</dbReference>
<dbReference type="eggNOG" id="COG3128">
    <property type="taxonomic scope" value="Bacteria"/>
</dbReference>
<evidence type="ECO:0000313" key="9">
    <source>
        <dbReference type="Proteomes" id="UP000030004"/>
    </source>
</evidence>
<dbReference type="EMBL" id="AQQX01000001">
    <property type="protein sequence ID" value="KGM50423.1"/>
    <property type="molecule type" value="Genomic_DNA"/>
</dbReference>
<dbReference type="Gene3D" id="2.60.120.620">
    <property type="entry name" value="q2cbj1_9rhob like domain"/>
    <property type="match status" value="1"/>
</dbReference>
<evidence type="ECO:0000256" key="1">
    <source>
        <dbReference type="ARBA" id="ARBA00001961"/>
    </source>
</evidence>
<dbReference type="AlphaFoldDB" id="A0A0A0EJW7"/>
<dbReference type="GO" id="GO:0005506">
    <property type="term" value="F:iron ion binding"/>
    <property type="evidence" value="ECO:0007669"/>
    <property type="project" value="InterPro"/>
</dbReference>
<protein>
    <submittedName>
        <fullName evidence="8">Peroxiredoxin</fullName>
    </submittedName>
</protein>
<dbReference type="GO" id="GO:0031418">
    <property type="term" value="F:L-ascorbic acid binding"/>
    <property type="evidence" value="ECO:0007669"/>
    <property type="project" value="UniProtKB-KW"/>
</dbReference>
<evidence type="ECO:0000256" key="6">
    <source>
        <dbReference type="ARBA" id="ARBA00023004"/>
    </source>
</evidence>
<sequence>MPDPQPAKSRLLPGDEAPLFSQATLNTKRYAFGSAAGRYLVLCFYGSAADPHSVAALQEVMRRSDLFDDAFASFFGVTQDTADADNPEVVTRIPGIRNVLDFDYSVAQLYGVLDGKPRVGIDKLTMLRQWVVIDPSLRIIRVIPFAKDRSDIAQVMACLDALPAPDMHTGIALQAPILYLPNVFEPTLCQHLIDLYEADGGEESGFMREVNGRTVGVSDHSFKSRRDFNLEDKALINLIHNRIRRRVIPQVHKAHQFTVTRMERNIVACYSAADGGHFAPHRDNTTKGTAHRRFAVSINLNDDFEGGEVSFPEYGTRGYKAPQGGAVVFSCSMLHKVSRVTQGKRYAFLPFLYDEAAARIRDANRGFIDEGVSREPQAG</sequence>
<evidence type="ECO:0000256" key="2">
    <source>
        <dbReference type="ARBA" id="ARBA00022723"/>
    </source>
</evidence>
<dbReference type="Gene3D" id="3.40.30.10">
    <property type="entry name" value="Glutaredoxin"/>
    <property type="match status" value="1"/>
</dbReference>
<dbReference type="GO" id="GO:0016705">
    <property type="term" value="F:oxidoreductase activity, acting on paired donors, with incorporation or reduction of molecular oxygen"/>
    <property type="evidence" value="ECO:0007669"/>
    <property type="project" value="InterPro"/>
</dbReference>
<dbReference type="STRING" id="1461694.ATO9_02720"/>
<proteinExistence type="predicted"/>
<dbReference type="SMART" id="SM00702">
    <property type="entry name" value="P4Hc"/>
    <property type="match status" value="1"/>
</dbReference>
<evidence type="ECO:0000256" key="3">
    <source>
        <dbReference type="ARBA" id="ARBA00022896"/>
    </source>
</evidence>
<evidence type="ECO:0000259" key="7">
    <source>
        <dbReference type="PROSITE" id="PS51471"/>
    </source>
</evidence>
<gene>
    <name evidence="8" type="ORF">ATO9_02720</name>
</gene>
<keyword evidence="5" id="KW-0560">Oxidoreductase</keyword>
<evidence type="ECO:0000313" key="8">
    <source>
        <dbReference type="EMBL" id="KGM50423.1"/>
    </source>
</evidence>
<dbReference type="InterPro" id="IPR000866">
    <property type="entry name" value="AhpC/TSA"/>
</dbReference>
<dbReference type="InterPro" id="IPR036249">
    <property type="entry name" value="Thioredoxin-like_sf"/>
</dbReference>
<feature type="domain" description="Fe2OG dioxygenase" evidence="7">
    <location>
        <begin position="258"/>
        <end position="355"/>
    </location>
</feature>
<dbReference type="GO" id="GO:0051213">
    <property type="term" value="F:dioxygenase activity"/>
    <property type="evidence" value="ECO:0007669"/>
    <property type="project" value="UniProtKB-KW"/>
</dbReference>
<dbReference type="InterPro" id="IPR006620">
    <property type="entry name" value="Pro_4_hyd_alph"/>
</dbReference>
<evidence type="ECO:0000256" key="4">
    <source>
        <dbReference type="ARBA" id="ARBA00022964"/>
    </source>
</evidence>
<keyword evidence="4" id="KW-0223">Dioxygenase</keyword>
<accession>A0A0A0EJW7</accession>
<reference evidence="8 9" key="1">
    <citation type="journal article" date="2015" name="Antonie Van Leeuwenhoek">
        <title>Pseudooceanicola atlanticus gen. nov. sp. nov., isolated from surface seawater of the Atlantic Ocean and reclassification of Oceanicola batsensis, Oceanicola marinus, Oceanicola nitratireducens, Oceanicola nanhaiensis, Oceanicola antarcticus and Oceanicola flagellatus, as Pseudooceanicola batsensis comb. nov., Pseudooceanicola marinus comb. nov., Pseudooceanicola nitratireducens comb. nov., Pseudooceanicola nanhaiensis comb. nov., Pseudooceanicola antarcticus comb. nov., and Pseudooceanicola flagellatus comb. nov.</title>
        <authorList>
            <person name="Lai Q."/>
            <person name="Li G."/>
            <person name="Liu X."/>
            <person name="Du Y."/>
            <person name="Sun F."/>
            <person name="Shao Z."/>
        </authorList>
    </citation>
    <scope>NUCLEOTIDE SEQUENCE [LARGE SCALE GENOMIC DNA]</scope>
    <source>
        <strain evidence="8 9">22II-s11g</strain>
    </source>
</reference>
<dbReference type="InterPro" id="IPR044862">
    <property type="entry name" value="Pro_4_hyd_alph_FE2OG_OXY"/>
</dbReference>
<dbReference type="InterPro" id="IPR005123">
    <property type="entry name" value="Oxoglu/Fe-dep_dioxygenase_dom"/>
</dbReference>
<dbReference type="PROSITE" id="PS51471">
    <property type="entry name" value="FE2OG_OXY"/>
    <property type="match status" value="1"/>
</dbReference>
<keyword evidence="9" id="KW-1185">Reference proteome</keyword>
<dbReference type="SUPFAM" id="SSF52833">
    <property type="entry name" value="Thioredoxin-like"/>
    <property type="match status" value="1"/>
</dbReference>
<name>A0A0A0EJW7_9RHOB</name>
<evidence type="ECO:0000256" key="5">
    <source>
        <dbReference type="ARBA" id="ARBA00023002"/>
    </source>
</evidence>
<dbReference type="Proteomes" id="UP000030004">
    <property type="component" value="Unassembled WGS sequence"/>
</dbReference>
<dbReference type="RefSeq" id="WP_043744643.1">
    <property type="nucleotide sequence ID" value="NZ_AQQX01000001.1"/>
</dbReference>
<keyword evidence="2" id="KW-0479">Metal-binding</keyword>
<comment type="caution">
    <text evidence="8">The sequence shown here is derived from an EMBL/GenBank/DDBJ whole genome shotgun (WGS) entry which is preliminary data.</text>
</comment>